<dbReference type="CDD" id="cd03443">
    <property type="entry name" value="PaaI_thioesterase"/>
    <property type="match status" value="1"/>
</dbReference>
<sequence length="154" mass="16340">MAAAQQEFSPKDADFEARARASFARQTMMTTLGMSLGPVAPGLVEMTMPYAPHILQQHGFVHAGAISALVDNACGFAAMTLMPRGTGVLTVEFKVNMMSPGKGDRFIGIGRVVRPGKTVMVTLGECFAETGGERKLIAMMTATMMVVQTPGIVD</sequence>
<dbReference type="EMBL" id="CP027668">
    <property type="protein sequence ID" value="AVO45026.1"/>
    <property type="molecule type" value="Genomic_DNA"/>
</dbReference>
<dbReference type="GO" id="GO:0047617">
    <property type="term" value="F:fatty acyl-CoA hydrolase activity"/>
    <property type="evidence" value="ECO:0007669"/>
    <property type="project" value="InterPro"/>
</dbReference>
<evidence type="ECO:0000256" key="2">
    <source>
        <dbReference type="ARBA" id="ARBA00022801"/>
    </source>
</evidence>
<dbReference type="InterPro" id="IPR029069">
    <property type="entry name" value="HotDog_dom_sf"/>
</dbReference>
<dbReference type="OrthoDB" id="9806185at2"/>
<keyword evidence="2" id="KW-0378">Hydrolase</keyword>
<name>A0A2S0NAA2_9HYPH</name>
<evidence type="ECO:0000313" key="4">
    <source>
        <dbReference type="EMBL" id="AVO45026.1"/>
    </source>
</evidence>
<reference evidence="4 5" key="1">
    <citation type="submission" date="2018-03" db="EMBL/GenBank/DDBJ databases">
        <title>Genome sequencing of Phreatobacter sp.</title>
        <authorList>
            <person name="Kim S.-J."/>
            <person name="Heo J."/>
            <person name="Kwon S.-W."/>
        </authorList>
    </citation>
    <scope>NUCLEOTIDE SEQUENCE [LARGE SCALE GENOMIC DNA]</scope>
    <source>
        <strain evidence="4 5">S-12</strain>
    </source>
</reference>
<evidence type="ECO:0000259" key="3">
    <source>
        <dbReference type="Pfam" id="PF03061"/>
    </source>
</evidence>
<dbReference type="Pfam" id="PF03061">
    <property type="entry name" value="4HBT"/>
    <property type="match status" value="1"/>
</dbReference>
<protein>
    <submittedName>
        <fullName evidence="4">Phenylacetic acid degradation protein</fullName>
    </submittedName>
</protein>
<organism evidence="4 5">
    <name type="scientific">Phreatobacter cathodiphilus</name>
    <dbReference type="NCBI Taxonomy" id="1868589"/>
    <lineage>
        <taxon>Bacteria</taxon>
        <taxon>Pseudomonadati</taxon>
        <taxon>Pseudomonadota</taxon>
        <taxon>Alphaproteobacteria</taxon>
        <taxon>Hyphomicrobiales</taxon>
        <taxon>Phreatobacteraceae</taxon>
        <taxon>Phreatobacter</taxon>
    </lineage>
</organism>
<proteinExistence type="inferred from homology"/>
<dbReference type="InterPro" id="IPR006683">
    <property type="entry name" value="Thioestr_dom"/>
</dbReference>
<dbReference type="Gene3D" id="3.10.129.10">
    <property type="entry name" value="Hotdog Thioesterase"/>
    <property type="match status" value="1"/>
</dbReference>
<evidence type="ECO:0000256" key="1">
    <source>
        <dbReference type="ARBA" id="ARBA00008324"/>
    </source>
</evidence>
<accession>A0A2S0NAA2</accession>
<dbReference type="PANTHER" id="PTHR21660:SF1">
    <property type="entry name" value="ACYL-COENZYME A THIOESTERASE 13"/>
    <property type="match status" value="1"/>
</dbReference>
<evidence type="ECO:0000313" key="5">
    <source>
        <dbReference type="Proteomes" id="UP000237889"/>
    </source>
</evidence>
<dbReference type="PANTHER" id="PTHR21660">
    <property type="entry name" value="THIOESTERASE SUPERFAMILY MEMBER-RELATED"/>
    <property type="match status" value="1"/>
</dbReference>
<dbReference type="NCBIfam" id="TIGR00369">
    <property type="entry name" value="unchar_dom_1"/>
    <property type="match status" value="1"/>
</dbReference>
<dbReference type="InterPro" id="IPR003736">
    <property type="entry name" value="PAAI_dom"/>
</dbReference>
<dbReference type="KEGG" id="phr:C6569_08090"/>
<gene>
    <name evidence="4" type="ORF">C6569_08090</name>
</gene>
<keyword evidence="5" id="KW-1185">Reference proteome</keyword>
<dbReference type="AlphaFoldDB" id="A0A2S0NAA2"/>
<dbReference type="RefSeq" id="WP_106748367.1">
    <property type="nucleotide sequence ID" value="NZ_CP027668.1"/>
</dbReference>
<comment type="similarity">
    <text evidence="1">Belongs to the thioesterase PaaI family.</text>
</comment>
<dbReference type="SUPFAM" id="SSF54637">
    <property type="entry name" value="Thioesterase/thiol ester dehydrase-isomerase"/>
    <property type="match status" value="1"/>
</dbReference>
<dbReference type="InterPro" id="IPR039298">
    <property type="entry name" value="ACOT13"/>
</dbReference>
<dbReference type="Proteomes" id="UP000237889">
    <property type="component" value="Chromosome"/>
</dbReference>
<feature type="domain" description="Thioesterase" evidence="3">
    <location>
        <begin position="58"/>
        <end position="133"/>
    </location>
</feature>